<accession>A0A7U2I1R9</accession>
<organism evidence="1 2">
    <name type="scientific">Phaeosphaeria nodorum (strain SN15 / ATCC MYA-4574 / FGSC 10173)</name>
    <name type="common">Glume blotch fungus</name>
    <name type="synonym">Parastagonospora nodorum</name>
    <dbReference type="NCBI Taxonomy" id="321614"/>
    <lineage>
        <taxon>Eukaryota</taxon>
        <taxon>Fungi</taxon>
        <taxon>Dikarya</taxon>
        <taxon>Ascomycota</taxon>
        <taxon>Pezizomycotina</taxon>
        <taxon>Dothideomycetes</taxon>
        <taxon>Pleosporomycetidae</taxon>
        <taxon>Pleosporales</taxon>
        <taxon>Pleosporineae</taxon>
        <taxon>Phaeosphaeriaceae</taxon>
        <taxon>Parastagonospora</taxon>
    </lineage>
</organism>
<protein>
    <submittedName>
        <fullName evidence="1">Uncharacterized protein</fullName>
    </submittedName>
</protein>
<evidence type="ECO:0000313" key="1">
    <source>
        <dbReference type="EMBL" id="QRC96571.1"/>
    </source>
</evidence>
<dbReference type="Proteomes" id="UP000663193">
    <property type="component" value="Chromosome 6"/>
</dbReference>
<dbReference type="AlphaFoldDB" id="A0A7U2I1R9"/>
<reference evidence="2" key="1">
    <citation type="journal article" date="2021" name="BMC Genomics">
        <title>Chromosome-level genome assembly and manually-curated proteome of model necrotroph Parastagonospora nodorum Sn15 reveals a genome-wide trove of candidate effector homologs, and redundancy of virulence-related functions within an accessory chromosome.</title>
        <authorList>
            <person name="Bertazzoni S."/>
            <person name="Jones D.A.B."/>
            <person name="Phan H.T."/>
            <person name="Tan K.-C."/>
            <person name="Hane J.K."/>
        </authorList>
    </citation>
    <scope>NUCLEOTIDE SEQUENCE [LARGE SCALE GENOMIC DNA]</scope>
    <source>
        <strain evidence="2">SN15 / ATCC MYA-4574 / FGSC 10173)</strain>
    </source>
</reference>
<proteinExistence type="predicted"/>
<sequence length="50" mass="5442">MAPLGRATVPRLSAAQPFSHAADEATSAWPASLDTQILGIQVRWMNRTYS</sequence>
<dbReference type="EMBL" id="CP069028">
    <property type="protein sequence ID" value="QRC96571.1"/>
    <property type="molecule type" value="Genomic_DNA"/>
</dbReference>
<keyword evidence="2" id="KW-1185">Reference proteome</keyword>
<dbReference type="VEuPathDB" id="FungiDB:JI435_014760"/>
<evidence type="ECO:0000313" key="2">
    <source>
        <dbReference type="Proteomes" id="UP000663193"/>
    </source>
</evidence>
<name>A0A7U2I1R9_PHANO</name>
<gene>
    <name evidence="1" type="ORF">JI435_014760</name>
</gene>